<evidence type="ECO:0000313" key="7">
    <source>
        <dbReference type="Proteomes" id="UP000294829"/>
    </source>
</evidence>
<feature type="transmembrane region" description="Helical" evidence="2">
    <location>
        <begin position="101"/>
        <end position="120"/>
    </location>
</feature>
<dbReference type="NCBIfam" id="TIGR03348">
    <property type="entry name" value="VI_IcmF"/>
    <property type="match status" value="1"/>
</dbReference>
<feature type="domain" description="IcmF-related" evidence="4">
    <location>
        <begin position="617"/>
        <end position="937"/>
    </location>
</feature>
<feature type="transmembrane region" description="Helical" evidence="2">
    <location>
        <begin position="558"/>
        <end position="577"/>
    </location>
</feature>
<dbReference type="RefSeq" id="WP_133330775.1">
    <property type="nucleotide sequence ID" value="NZ_SMYL01000013.1"/>
</dbReference>
<evidence type="ECO:0000256" key="2">
    <source>
        <dbReference type="SAM" id="Phobius"/>
    </source>
</evidence>
<keyword evidence="7" id="KW-1185">Reference proteome</keyword>
<dbReference type="Pfam" id="PF06744">
    <property type="entry name" value="IcmF_C"/>
    <property type="match status" value="1"/>
</dbReference>
<keyword evidence="2" id="KW-0812">Transmembrane</keyword>
<dbReference type="Proteomes" id="UP000294829">
    <property type="component" value="Unassembled WGS sequence"/>
</dbReference>
<organism evidence="6 7">
    <name type="scientific">Sapientia aquatica</name>
    <dbReference type="NCBI Taxonomy" id="1549640"/>
    <lineage>
        <taxon>Bacteria</taxon>
        <taxon>Pseudomonadati</taxon>
        <taxon>Pseudomonadota</taxon>
        <taxon>Betaproteobacteria</taxon>
        <taxon>Burkholderiales</taxon>
        <taxon>Oxalobacteraceae</taxon>
        <taxon>Sapientia</taxon>
    </lineage>
</organism>
<protein>
    <submittedName>
        <fullName evidence="6">Type VI secretion system membrane subunit TssM</fullName>
    </submittedName>
</protein>
<gene>
    <name evidence="6" type="primary">tssM</name>
    <name evidence="6" type="ORF">E2I14_17085</name>
</gene>
<dbReference type="InterPro" id="IPR010623">
    <property type="entry name" value="IcmF_C"/>
</dbReference>
<dbReference type="Gene3D" id="3.40.50.300">
    <property type="entry name" value="P-loop containing nucleotide triphosphate hydrolases"/>
    <property type="match status" value="1"/>
</dbReference>
<comment type="caution">
    <text evidence="6">The sequence shown here is derived from an EMBL/GenBank/DDBJ whole genome shotgun (WGS) entry which is preliminary data.</text>
</comment>
<evidence type="ECO:0000259" key="3">
    <source>
        <dbReference type="Pfam" id="PF06744"/>
    </source>
</evidence>
<reference evidence="6 7" key="1">
    <citation type="submission" date="2019-03" db="EMBL/GenBank/DDBJ databases">
        <title>Sapientia aquatica gen. nov., sp. nov., isolated from a crater lake.</title>
        <authorList>
            <person name="Felfoldi T."/>
            <person name="Szabo A."/>
            <person name="Toth E."/>
            <person name="Schumann P."/>
            <person name="Keki Z."/>
            <person name="Marialigeti K."/>
            <person name="Mathe I."/>
        </authorList>
    </citation>
    <scope>NUCLEOTIDE SEQUENCE [LARGE SCALE GENOMIC DNA]</scope>
    <source>
        <strain evidence="6 7">SA-152</strain>
    </source>
</reference>
<dbReference type="InterPro" id="IPR017731">
    <property type="entry name" value="TssM1-like"/>
</dbReference>
<feature type="domain" description="Type VI secretion system IcmF C-terminal" evidence="3">
    <location>
        <begin position="1236"/>
        <end position="1339"/>
    </location>
</feature>
<accession>A0A4R5VRH4</accession>
<keyword evidence="2" id="KW-1133">Transmembrane helix</keyword>
<evidence type="ECO:0000259" key="4">
    <source>
        <dbReference type="Pfam" id="PF06761"/>
    </source>
</evidence>
<sequence>MQKFLTILFSRYTLAIVMIVLIGAFIWFVGPLLAFGGMRPLESVGLRVTIFILILVFVLCLLWSISILAIGVALLCLLIWHAGPLLAIGAMQPLAPIWSRISVISVIVLIYAIYGLYLLLKAAQQNQHILDRFFGKNKNDSEEIDKETLTSLRKIIQSSLNQLKTLQITTTGLRKLLEGKRYLYELPWYLVIGHSNSGKTTALINSGLKFPLGAQMQSAASALAKNEHNTANCDWWFSHEAVLIDTAGRYTEQEPSPKNKAEWMGLLGLLRQYRTRTPINGAIVVVSIGELLAKNDAENMKHASQLRERLLELRRVLGVRFPVYVVITKMDLLAGFSEYFQSQTTDTRSQVWGFTLPYTAKKQSLKKQSDNENSANSLEKAISVEFTALKQVLDNGLLVRLQEGLDNDLRQSLYQLPQEFAGLIPRLTRFVDSVFQDSRYDNTELHNMLRGVYFTSAAQGNVHEVSDRRTLWQRFLNAINAKSEEVNDSEPNSVMSTQSQSTSTKESNEQGVGQSSRKAILGNRSYFLRDLFTKIIVPEAHLARPNLIWEFRFRVIRLVAYSIVIVLSVWLAAGFSVSHENNSKYLNSVAGKTVSLTKQVSTLFAANGEEKLQAIPDVLTAAQELPTYTGLSLESPSTSFRYGLYSGPTVIAASDKVYAYLQDHFLLPQIIRRMESVLELAVRDKDSKTAYDTLRVYLQLHDPKHYNAEDLKTWMQKDLSQPESLAFFGGRTAMTAHITQLFSAERVVQSPFVKNEKLVQQTRQFLDGASSTERLYERAKSAMQLEAPQEFTLLRAVGPQAGTVFARASEQPIGKGIDGLFTFDGYHNLFSKRLPEFLAKAQIDDAWVMGYSTPDGTKFAGKKASASLDSAIDDDELTREIRRQYLNEYAQRWTFFLNDIRTVTGANLAFDLTVLRTFAAPDSPLSRLARAAAKETTLSRSLNTKPELDKNFIDKASEQLTKKSRDVLGLSSKERQERELVDNRFAALREIVTGQADVNSEQSGQTPLGEKLGLENIIGLLNEYYTLLVVADAALNTNSLPPGSIEAGMKLKLEGDKLPAPFKQVLSALADSGSQKIGDGAAAIYRTQAQQQVNQINAVLASQVTDVCKRSIEGRYPFSKTSQDVSIDDFNRLFASGGTADDFFQKYLAPYVETSSRPWKYKLPSPVKTSLSNSQSSSNPNAVGLLANPGPTLDGELIALLTKQGPNPDIFAQIAEIRESFFRGAAGKTVAWKVDMKIAEIDPSIVELIINIDGQVTRYSHGPIQAQTINWPGSRGGTIAELTALPRIKPDTSSIVTSGAWALLRLLERGKITTSNTGGKAEVEFNLDGRKVVLDFNSGSFSNPLTSNLFANFHCPGSRP</sequence>
<dbReference type="Pfam" id="PF14331">
    <property type="entry name" value="IcmF-related_N"/>
    <property type="match status" value="1"/>
</dbReference>
<dbReference type="PANTHER" id="PTHR36153:SF1">
    <property type="entry name" value="TYPE VI SECRETION SYSTEM COMPONENT TSSM1"/>
    <property type="match status" value="1"/>
</dbReference>
<feature type="transmembrane region" description="Helical" evidence="2">
    <location>
        <begin position="48"/>
        <end position="81"/>
    </location>
</feature>
<proteinExistence type="predicted"/>
<dbReference type="InterPro" id="IPR009612">
    <property type="entry name" value="IcmF-rel"/>
</dbReference>
<dbReference type="InterPro" id="IPR053156">
    <property type="entry name" value="T6SS_TssM-like"/>
</dbReference>
<dbReference type="InterPro" id="IPR027417">
    <property type="entry name" value="P-loop_NTPase"/>
</dbReference>
<dbReference type="PANTHER" id="PTHR36153">
    <property type="entry name" value="INNER MEMBRANE PROTEIN-RELATED"/>
    <property type="match status" value="1"/>
</dbReference>
<feature type="region of interest" description="Disordered" evidence="1">
    <location>
        <begin position="484"/>
        <end position="515"/>
    </location>
</feature>
<dbReference type="Pfam" id="PF06761">
    <property type="entry name" value="IcmF-related"/>
    <property type="match status" value="1"/>
</dbReference>
<feature type="transmembrane region" description="Helical" evidence="2">
    <location>
        <begin position="12"/>
        <end position="36"/>
    </location>
</feature>
<evidence type="ECO:0000256" key="1">
    <source>
        <dbReference type="SAM" id="MobiDB-lite"/>
    </source>
</evidence>
<evidence type="ECO:0000259" key="5">
    <source>
        <dbReference type="Pfam" id="PF14331"/>
    </source>
</evidence>
<evidence type="ECO:0000313" key="6">
    <source>
        <dbReference type="EMBL" id="TDK61296.1"/>
    </source>
</evidence>
<dbReference type="SUPFAM" id="SSF52540">
    <property type="entry name" value="P-loop containing nucleoside triphosphate hydrolases"/>
    <property type="match status" value="1"/>
</dbReference>
<name>A0A4R5VRH4_9BURK</name>
<dbReference type="InterPro" id="IPR025743">
    <property type="entry name" value="TssM1_N"/>
</dbReference>
<dbReference type="OrthoDB" id="9758229at2"/>
<dbReference type="EMBL" id="SMYL01000013">
    <property type="protein sequence ID" value="TDK61296.1"/>
    <property type="molecule type" value="Genomic_DNA"/>
</dbReference>
<keyword evidence="2" id="KW-0472">Membrane</keyword>
<feature type="domain" description="Type VI secretion system component TssM1 N-terminal" evidence="5">
    <location>
        <begin position="258"/>
        <end position="562"/>
    </location>
</feature>